<dbReference type="RefSeq" id="WP_367779975.1">
    <property type="nucleotide sequence ID" value="NZ_JBFMIA010000011.1"/>
</dbReference>
<accession>A0ABV3Q5A8</accession>
<keyword evidence="2" id="KW-1185">Reference proteome</keyword>
<dbReference type="Proteomes" id="UP001556040">
    <property type="component" value="Unassembled WGS sequence"/>
</dbReference>
<protein>
    <submittedName>
        <fullName evidence="1">Uncharacterized protein</fullName>
    </submittedName>
</protein>
<organism evidence="1 2">
    <name type="scientific">Jeotgalibacillus marinus</name>
    <dbReference type="NCBI Taxonomy" id="86667"/>
    <lineage>
        <taxon>Bacteria</taxon>
        <taxon>Bacillati</taxon>
        <taxon>Bacillota</taxon>
        <taxon>Bacilli</taxon>
        <taxon>Bacillales</taxon>
        <taxon>Caryophanaceae</taxon>
        <taxon>Jeotgalibacillus</taxon>
    </lineage>
</organism>
<comment type="caution">
    <text evidence="1">The sequence shown here is derived from an EMBL/GenBank/DDBJ whole genome shotgun (WGS) entry which is preliminary data.</text>
</comment>
<sequence length="55" mass="6402">MNEISQKNDWLEACGVEENQIPLSLITHGEWKNEEDFNLWKTSFKKRCGYLSGAL</sequence>
<proteinExistence type="predicted"/>
<evidence type="ECO:0000313" key="1">
    <source>
        <dbReference type="EMBL" id="MEW9502482.1"/>
    </source>
</evidence>
<evidence type="ECO:0000313" key="2">
    <source>
        <dbReference type="Proteomes" id="UP001556040"/>
    </source>
</evidence>
<reference evidence="1 2" key="1">
    <citation type="journal article" date="1979" name="Int. J. Syst. Evol. Microbiol.">
        <title>Bacillus globisporus subsp. marinus subsp. nov.</title>
        <authorList>
            <person name="Liu H."/>
        </authorList>
    </citation>
    <scope>NUCLEOTIDE SEQUENCE [LARGE SCALE GENOMIC DNA]</scope>
    <source>
        <strain evidence="1 2">DSM 1297</strain>
    </source>
</reference>
<gene>
    <name evidence="1" type="ORF">AB1471_11830</name>
</gene>
<dbReference type="EMBL" id="JBFMIA010000011">
    <property type="protein sequence ID" value="MEW9502482.1"/>
    <property type="molecule type" value="Genomic_DNA"/>
</dbReference>
<name>A0ABV3Q5A8_9BACL</name>